<dbReference type="SUPFAM" id="SSF48056">
    <property type="entry name" value="Di-copper centre-containing domain"/>
    <property type="match status" value="1"/>
</dbReference>
<dbReference type="PRINTS" id="PR00092">
    <property type="entry name" value="TYROSINASE"/>
</dbReference>
<feature type="compositionally biased region" description="Low complexity" evidence="3">
    <location>
        <begin position="41"/>
        <end position="72"/>
    </location>
</feature>
<keyword evidence="4" id="KW-0732">Signal</keyword>
<sequence length="703" mass="74008">MARTMLIFLVGLLALASAQDEIRRLIELLTELEEEGENPFSAQWSESQAEASFPLVTAVPSPGSQPPASSAPAPAPVPAPAPAPAPASRHRKPKRPKHKTKKPAPAPAPAPGVTNPQGGQKQPAPAPGATNPQGGQKQPAPAPGATNPQPQPAPTPAPAPGVANPPGGPKQPAPTPAPAAGNQQRPTPAPTPAPGNQAPTPAPTRAPSPGSPNANATSSGPSANATMTPAPANATSSRPSANATMTPAPANATSTLANATQPANATSIANVTTLAPANATKANTTNTTKATLGPRKEINALTPAELQAFRDAMQRIMDNGTYVQIASDHGVPNSYCPHGSFKFLTWHRRFLARMETALGVPLPYWDWTAGGIPKALAQATYTDANGRTVKNPLYSGPKYGGGLTRRSTVKPWPAASLLSQESQAMAAADYESMQEALEGAHNDVHGSVGGDMGVIDWSAFDPIFWLNHMNVDRVWYRWQLNNWDAPYPAEATGALSDSLGTFKGSDMVADVSGWTRGVNASPSPSFQALEADDDDDDDDDDEEDDEADDECDSEARRSLAMPPTVAPTTAPMSHMMGKNGGPRAPINATRPLAPSQDPATMTTSERPGYVRTDHMLVILKDLNSTRDPTRIDTFLKGNLVERTFLFGMGNSGMMFRMNRSVDITPHTSDVADVRSAITFTTTNELTNQTDTTLLPFDVVPKRF</sequence>
<gene>
    <name evidence="7" type="ORF">PLBR_LOCUS8245</name>
</gene>
<feature type="compositionally biased region" description="Acidic residues" evidence="3">
    <location>
        <begin position="530"/>
        <end position="552"/>
    </location>
</feature>
<dbReference type="InterPro" id="IPR002227">
    <property type="entry name" value="Tyrosinase_Cu-bd"/>
</dbReference>
<protein>
    <recommendedName>
        <fullName evidence="5 6">Tyrosinase copper-binding domain-containing protein</fullName>
    </recommendedName>
</protein>
<evidence type="ECO:0000256" key="3">
    <source>
        <dbReference type="SAM" id="MobiDB-lite"/>
    </source>
</evidence>
<feature type="region of interest" description="Disordered" evidence="3">
    <location>
        <begin position="515"/>
        <end position="581"/>
    </location>
</feature>
<keyword evidence="7" id="KW-0496">Mitochondrion</keyword>
<accession>A0A3P3YML5</accession>
<evidence type="ECO:0000313" key="7">
    <source>
        <dbReference type="EMBL" id="SPR01030.1"/>
    </source>
</evidence>
<name>A0A3P3YML5_PLABS</name>
<feature type="compositionally biased region" description="Low complexity" evidence="3">
    <location>
        <begin position="221"/>
        <end position="250"/>
    </location>
</feature>
<feature type="region of interest" description="Disordered" evidence="3">
    <location>
        <begin position="39"/>
        <end position="250"/>
    </location>
</feature>
<evidence type="ECO:0000313" key="8">
    <source>
        <dbReference type="Proteomes" id="UP000290189"/>
    </source>
</evidence>
<dbReference type="EMBL" id="OVEO01000016">
    <property type="protein sequence ID" value="SPR01030.1"/>
    <property type="molecule type" value="Genomic_DNA"/>
</dbReference>
<evidence type="ECO:0000256" key="2">
    <source>
        <dbReference type="ARBA" id="ARBA00023008"/>
    </source>
</evidence>
<feature type="compositionally biased region" description="Low complexity" evidence="3">
    <location>
        <begin position="116"/>
        <end position="148"/>
    </location>
</feature>
<reference evidence="7 8" key="1">
    <citation type="submission" date="2018-03" db="EMBL/GenBank/DDBJ databases">
        <authorList>
            <person name="Fogelqvist J."/>
        </authorList>
    </citation>
    <scope>NUCLEOTIDE SEQUENCE [LARGE SCALE GENOMIC DNA]</scope>
</reference>
<feature type="domain" description="Tyrosinase copper-binding" evidence="5">
    <location>
        <begin position="338"/>
        <end position="355"/>
    </location>
</feature>
<evidence type="ECO:0000259" key="5">
    <source>
        <dbReference type="PROSITE" id="PS00497"/>
    </source>
</evidence>
<geneLocation type="mitochondrion" evidence="7"/>
<dbReference type="InterPro" id="IPR008922">
    <property type="entry name" value="Di-copper_centre_dom_sf"/>
</dbReference>
<dbReference type="Proteomes" id="UP000290189">
    <property type="component" value="Unassembled WGS sequence"/>
</dbReference>
<feature type="compositionally biased region" description="Low complexity" evidence="3">
    <location>
        <begin position="560"/>
        <end position="572"/>
    </location>
</feature>
<feature type="domain" description="Tyrosinase copper-binding" evidence="6">
    <location>
        <begin position="461"/>
        <end position="472"/>
    </location>
</feature>
<evidence type="ECO:0000259" key="6">
    <source>
        <dbReference type="PROSITE" id="PS00498"/>
    </source>
</evidence>
<dbReference type="InterPro" id="IPR050316">
    <property type="entry name" value="Tyrosinase/Hemocyanin"/>
</dbReference>
<organism evidence="7 8">
    <name type="scientific">Plasmodiophora brassicae</name>
    <name type="common">Clubroot disease agent</name>
    <dbReference type="NCBI Taxonomy" id="37360"/>
    <lineage>
        <taxon>Eukaryota</taxon>
        <taxon>Sar</taxon>
        <taxon>Rhizaria</taxon>
        <taxon>Endomyxa</taxon>
        <taxon>Phytomyxea</taxon>
        <taxon>Plasmodiophorida</taxon>
        <taxon>Plasmodiophoridae</taxon>
        <taxon>Plasmodiophora</taxon>
    </lineage>
</organism>
<feature type="compositionally biased region" description="Pro residues" evidence="3">
    <location>
        <begin position="73"/>
        <end position="85"/>
    </location>
</feature>
<feature type="signal peptide" evidence="4">
    <location>
        <begin position="1"/>
        <end position="18"/>
    </location>
</feature>
<feature type="compositionally biased region" description="Pro residues" evidence="3">
    <location>
        <begin position="149"/>
        <end position="159"/>
    </location>
</feature>
<dbReference type="PANTHER" id="PTHR11474:SF76">
    <property type="entry name" value="SHKT DOMAIN-CONTAINING PROTEIN"/>
    <property type="match status" value="1"/>
</dbReference>
<dbReference type="AlphaFoldDB" id="A0A3P3YML5"/>
<dbReference type="GO" id="GO:0016491">
    <property type="term" value="F:oxidoreductase activity"/>
    <property type="evidence" value="ECO:0007669"/>
    <property type="project" value="InterPro"/>
</dbReference>
<dbReference type="PANTHER" id="PTHR11474">
    <property type="entry name" value="TYROSINASE FAMILY MEMBER"/>
    <property type="match status" value="1"/>
</dbReference>
<feature type="chain" id="PRO_5018059252" description="Tyrosinase copper-binding domain-containing protein" evidence="4">
    <location>
        <begin position="19"/>
        <end position="703"/>
    </location>
</feature>
<proteinExistence type="predicted"/>
<feature type="compositionally biased region" description="Basic residues" evidence="3">
    <location>
        <begin position="88"/>
        <end position="102"/>
    </location>
</feature>
<feature type="compositionally biased region" description="Pro residues" evidence="3">
    <location>
        <begin position="200"/>
        <end position="210"/>
    </location>
</feature>
<evidence type="ECO:0000256" key="1">
    <source>
        <dbReference type="ARBA" id="ARBA00022723"/>
    </source>
</evidence>
<evidence type="ECO:0000256" key="4">
    <source>
        <dbReference type="SAM" id="SignalP"/>
    </source>
</evidence>
<dbReference type="PROSITE" id="PS00498">
    <property type="entry name" value="TYROSINASE_2"/>
    <property type="match status" value="1"/>
</dbReference>
<keyword evidence="1" id="KW-0479">Metal-binding</keyword>
<dbReference type="PROSITE" id="PS00497">
    <property type="entry name" value="TYROSINASE_1"/>
    <property type="match status" value="1"/>
</dbReference>
<feature type="compositionally biased region" description="Pro residues" evidence="3">
    <location>
        <begin position="166"/>
        <end position="177"/>
    </location>
</feature>
<dbReference type="Pfam" id="PF00264">
    <property type="entry name" value="Tyrosinase"/>
    <property type="match status" value="1"/>
</dbReference>
<keyword evidence="2" id="KW-0186">Copper</keyword>
<dbReference type="Gene3D" id="1.10.1280.10">
    <property type="entry name" value="Di-copper center containing domain from catechol oxidase"/>
    <property type="match status" value="1"/>
</dbReference>
<dbReference type="GO" id="GO:0046872">
    <property type="term" value="F:metal ion binding"/>
    <property type="evidence" value="ECO:0007669"/>
    <property type="project" value="UniProtKB-KW"/>
</dbReference>